<dbReference type="WBParaSite" id="MBELARI_LOCUS8566">
    <property type="protein sequence ID" value="MBELARI_LOCUS8566"/>
    <property type="gene ID" value="MBELARI_LOCUS8566"/>
</dbReference>
<dbReference type="SMART" id="SM00213">
    <property type="entry name" value="UBQ"/>
    <property type="match status" value="1"/>
</dbReference>
<keyword evidence="2" id="KW-1185">Reference proteome</keyword>
<dbReference type="AlphaFoldDB" id="A0AAF3FMJ0"/>
<dbReference type="Pfam" id="PF00240">
    <property type="entry name" value="ubiquitin"/>
    <property type="match status" value="1"/>
</dbReference>
<dbReference type="GO" id="GO:0071818">
    <property type="term" value="C:BAT3 complex"/>
    <property type="evidence" value="ECO:0007669"/>
    <property type="project" value="TreeGrafter"/>
</dbReference>
<evidence type="ECO:0000259" key="1">
    <source>
        <dbReference type="PROSITE" id="PS50053"/>
    </source>
</evidence>
<reference evidence="3 4" key="1">
    <citation type="submission" date="2024-02" db="UniProtKB">
        <authorList>
            <consortium name="WormBaseParasite"/>
        </authorList>
    </citation>
    <scope>IDENTIFICATION</scope>
</reference>
<dbReference type="InterPro" id="IPR029071">
    <property type="entry name" value="Ubiquitin-like_domsf"/>
</dbReference>
<accession>A0AAF3FMJ0</accession>
<name>A0AAF3FMJ0_9BILA</name>
<dbReference type="CDD" id="cd17039">
    <property type="entry name" value="Ubl_ubiquitin_like"/>
    <property type="match status" value="1"/>
</dbReference>
<dbReference type="PROSITE" id="PS50053">
    <property type="entry name" value="UBIQUITIN_2"/>
    <property type="match status" value="1"/>
</dbReference>
<evidence type="ECO:0000313" key="4">
    <source>
        <dbReference type="WBParaSite" id="MBELARI_LOCUS8566"/>
    </source>
</evidence>
<evidence type="ECO:0000313" key="2">
    <source>
        <dbReference type="Proteomes" id="UP000887575"/>
    </source>
</evidence>
<organism evidence="2 3">
    <name type="scientific">Mesorhabditis belari</name>
    <dbReference type="NCBI Taxonomy" id="2138241"/>
    <lineage>
        <taxon>Eukaryota</taxon>
        <taxon>Metazoa</taxon>
        <taxon>Ecdysozoa</taxon>
        <taxon>Nematoda</taxon>
        <taxon>Chromadorea</taxon>
        <taxon>Rhabditida</taxon>
        <taxon>Rhabditina</taxon>
        <taxon>Rhabditomorpha</taxon>
        <taxon>Rhabditoidea</taxon>
        <taxon>Rhabditidae</taxon>
        <taxon>Mesorhabditinae</taxon>
        <taxon>Mesorhabditis</taxon>
    </lineage>
</organism>
<dbReference type="PANTHER" id="PTHR15204">
    <property type="entry name" value="LARGE PROLINE-RICH PROTEIN BAG6"/>
    <property type="match status" value="1"/>
</dbReference>
<evidence type="ECO:0000313" key="3">
    <source>
        <dbReference type="WBParaSite" id="MBELARI_LOCUS8384"/>
    </source>
</evidence>
<feature type="domain" description="Ubiquitin-like" evidence="1">
    <location>
        <begin position="1"/>
        <end position="76"/>
    </location>
</feature>
<protein>
    <submittedName>
        <fullName evidence="3 4">Ubiquitin-like domain-containing protein</fullName>
    </submittedName>
</protein>
<dbReference type="InterPro" id="IPR000626">
    <property type="entry name" value="Ubiquitin-like_dom"/>
</dbReference>
<dbReference type="GO" id="GO:0036503">
    <property type="term" value="P:ERAD pathway"/>
    <property type="evidence" value="ECO:0007669"/>
    <property type="project" value="TreeGrafter"/>
</dbReference>
<dbReference type="PANTHER" id="PTHR15204:SF0">
    <property type="entry name" value="LARGE PROLINE-RICH PROTEIN BAG6"/>
    <property type="match status" value="1"/>
</dbReference>
<dbReference type="Proteomes" id="UP000887575">
    <property type="component" value="Unassembled WGS sequence"/>
</dbReference>
<dbReference type="GO" id="GO:0031593">
    <property type="term" value="F:polyubiquitin modification-dependent protein binding"/>
    <property type="evidence" value="ECO:0007669"/>
    <property type="project" value="TreeGrafter"/>
</dbReference>
<dbReference type="WBParaSite" id="MBELARI_LOCUS8384">
    <property type="protein sequence ID" value="MBELARI_LOCUS8384"/>
    <property type="gene ID" value="MBELARI_LOCUS8384"/>
</dbReference>
<sequence length="76" mass="8551">MNLRVKILDGRDISLTPSPSTSLEQFKELIFQQTGIPANRQRLIYQGRPLTNNSGALETLGIQDGHVIHLVERPEQ</sequence>
<dbReference type="Gene3D" id="3.10.20.90">
    <property type="entry name" value="Phosphatidylinositol 3-kinase Catalytic Subunit, Chain A, domain 1"/>
    <property type="match status" value="1"/>
</dbReference>
<proteinExistence type="predicted"/>
<dbReference type="SUPFAM" id="SSF54236">
    <property type="entry name" value="Ubiquitin-like"/>
    <property type="match status" value="1"/>
</dbReference>
<dbReference type="GO" id="GO:0051787">
    <property type="term" value="F:misfolded protein binding"/>
    <property type="evidence" value="ECO:0007669"/>
    <property type="project" value="TreeGrafter"/>
</dbReference>